<evidence type="ECO:0000313" key="2">
    <source>
        <dbReference type="EMBL" id="NAZ15978.1"/>
    </source>
</evidence>
<organism evidence="2 3">
    <name type="scientific">Glutamicibacter soli</name>
    <dbReference type="NCBI Taxonomy" id="453836"/>
    <lineage>
        <taxon>Bacteria</taxon>
        <taxon>Bacillati</taxon>
        <taxon>Actinomycetota</taxon>
        <taxon>Actinomycetes</taxon>
        <taxon>Micrococcales</taxon>
        <taxon>Micrococcaceae</taxon>
        <taxon>Glutamicibacter</taxon>
    </lineage>
</organism>
<reference evidence="2 3" key="1">
    <citation type="submission" date="2020-01" db="EMBL/GenBank/DDBJ databases">
        <title>Glutamicibacter soli M275.</title>
        <authorList>
            <person name="Meng X."/>
        </authorList>
    </citation>
    <scope>NUCLEOTIDE SEQUENCE [LARGE SCALE GENOMIC DNA]</scope>
    <source>
        <strain evidence="2 3">M275</strain>
    </source>
</reference>
<accession>A0A6L9G3W2</accession>
<gene>
    <name evidence="2" type="ORF">GT020_07845</name>
</gene>
<protein>
    <submittedName>
        <fullName evidence="2">Ribbon-helix-helix protein, CopG family</fullName>
    </submittedName>
</protein>
<evidence type="ECO:0000313" key="3">
    <source>
        <dbReference type="Proteomes" id="UP000477543"/>
    </source>
</evidence>
<comment type="caution">
    <text evidence="2">The sequence shown here is derived from an EMBL/GenBank/DDBJ whole genome shotgun (WGS) entry which is preliminary data.</text>
</comment>
<dbReference type="Proteomes" id="UP000477543">
    <property type="component" value="Unassembled WGS sequence"/>
</dbReference>
<dbReference type="AlphaFoldDB" id="A0A6L9G3W2"/>
<dbReference type="EMBL" id="WYDN01000005">
    <property type="protein sequence ID" value="NAZ15978.1"/>
    <property type="molecule type" value="Genomic_DNA"/>
</dbReference>
<evidence type="ECO:0000256" key="1">
    <source>
        <dbReference type="SAM" id="MobiDB-lite"/>
    </source>
</evidence>
<sequence>MANRGVEIIPAQGEGRDPIDPPWTKTPIPPETAEYLDRLAIATGKGRGALIAEAVRAHFGESPES</sequence>
<feature type="region of interest" description="Disordered" evidence="1">
    <location>
        <begin position="1"/>
        <end position="27"/>
    </location>
</feature>
<dbReference type="GO" id="GO:0006355">
    <property type="term" value="P:regulation of DNA-templated transcription"/>
    <property type="evidence" value="ECO:0007669"/>
    <property type="project" value="InterPro"/>
</dbReference>
<proteinExistence type="predicted"/>
<name>A0A6L9G3W2_9MICC</name>